<feature type="compositionally biased region" description="Low complexity" evidence="1">
    <location>
        <begin position="674"/>
        <end position="687"/>
    </location>
</feature>
<dbReference type="EMBL" id="JAOTPV010000001">
    <property type="protein sequence ID" value="KAJ4490905.1"/>
    <property type="molecule type" value="Genomic_DNA"/>
</dbReference>
<evidence type="ECO:0000313" key="4">
    <source>
        <dbReference type="Proteomes" id="UP001150266"/>
    </source>
</evidence>
<feature type="compositionally biased region" description="Low complexity" evidence="1">
    <location>
        <begin position="594"/>
        <end position="610"/>
    </location>
</feature>
<feature type="compositionally biased region" description="Polar residues" evidence="1">
    <location>
        <begin position="642"/>
        <end position="655"/>
    </location>
</feature>
<name>A0A9W9AUK1_9AGAR</name>
<dbReference type="Proteomes" id="UP001150266">
    <property type="component" value="Unassembled WGS sequence"/>
</dbReference>
<proteinExistence type="predicted"/>
<evidence type="ECO:0000256" key="2">
    <source>
        <dbReference type="SAM" id="SignalP"/>
    </source>
</evidence>
<gene>
    <name evidence="3" type="ORF">J3R30DRAFT_3694792</name>
</gene>
<comment type="caution">
    <text evidence="3">The sequence shown here is derived from an EMBL/GenBank/DDBJ whole genome shotgun (WGS) entry which is preliminary data.</text>
</comment>
<evidence type="ECO:0000256" key="1">
    <source>
        <dbReference type="SAM" id="MobiDB-lite"/>
    </source>
</evidence>
<dbReference type="AlphaFoldDB" id="A0A9W9AUK1"/>
<keyword evidence="4" id="KW-1185">Reference proteome</keyword>
<feature type="region of interest" description="Disordered" evidence="1">
    <location>
        <begin position="48"/>
        <end position="71"/>
    </location>
</feature>
<feature type="compositionally biased region" description="Low complexity" evidence="1">
    <location>
        <begin position="348"/>
        <end position="381"/>
    </location>
</feature>
<organism evidence="3 4">
    <name type="scientific">Lentinula aciculospora</name>
    <dbReference type="NCBI Taxonomy" id="153920"/>
    <lineage>
        <taxon>Eukaryota</taxon>
        <taxon>Fungi</taxon>
        <taxon>Dikarya</taxon>
        <taxon>Basidiomycota</taxon>
        <taxon>Agaricomycotina</taxon>
        <taxon>Agaricomycetes</taxon>
        <taxon>Agaricomycetidae</taxon>
        <taxon>Agaricales</taxon>
        <taxon>Marasmiineae</taxon>
        <taxon>Omphalotaceae</taxon>
        <taxon>Lentinula</taxon>
    </lineage>
</organism>
<feature type="region of interest" description="Disordered" evidence="1">
    <location>
        <begin position="593"/>
        <end position="687"/>
    </location>
</feature>
<feature type="compositionally biased region" description="Polar residues" evidence="1">
    <location>
        <begin position="619"/>
        <end position="631"/>
    </location>
</feature>
<keyword evidence="2" id="KW-0732">Signal</keyword>
<feature type="chain" id="PRO_5040791932" evidence="2">
    <location>
        <begin position="28"/>
        <end position="687"/>
    </location>
</feature>
<feature type="compositionally biased region" description="Polar residues" evidence="1">
    <location>
        <begin position="419"/>
        <end position="433"/>
    </location>
</feature>
<feature type="signal peptide" evidence="2">
    <location>
        <begin position="1"/>
        <end position="27"/>
    </location>
</feature>
<feature type="region of interest" description="Disordered" evidence="1">
    <location>
        <begin position="338"/>
        <end position="392"/>
    </location>
</feature>
<feature type="region of interest" description="Disordered" evidence="1">
    <location>
        <begin position="414"/>
        <end position="438"/>
    </location>
</feature>
<evidence type="ECO:0000313" key="3">
    <source>
        <dbReference type="EMBL" id="KAJ4490905.1"/>
    </source>
</evidence>
<dbReference type="OrthoDB" id="2978199at2759"/>
<accession>A0A9W9AUK1</accession>
<protein>
    <submittedName>
        <fullName evidence="3">Uncharacterized protein</fullName>
    </submittedName>
</protein>
<reference evidence="3" key="1">
    <citation type="submission" date="2022-08" db="EMBL/GenBank/DDBJ databases">
        <title>A Global Phylogenomic Analysis of the Shiitake Genus Lentinula.</title>
        <authorList>
            <consortium name="DOE Joint Genome Institute"/>
            <person name="Sierra-Patev S."/>
            <person name="Min B."/>
            <person name="Naranjo-Ortiz M."/>
            <person name="Looney B."/>
            <person name="Konkel Z."/>
            <person name="Slot J.C."/>
            <person name="Sakamoto Y."/>
            <person name="Steenwyk J.L."/>
            <person name="Rokas A."/>
            <person name="Carro J."/>
            <person name="Camarero S."/>
            <person name="Ferreira P."/>
            <person name="Molpeceres G."/>
            <person name="Ruiz-Duenas F.J."/>
            <person name="Serrano A."/>
            <person name="Henrissat B."/>
            <person name="Drula E."/>
            <person name="Hughes K.W."/>
            <person name="Mata J.L."/>
            <person name="Ishikawa N.K."/>
            <person name="Vargas-Isla R."/>
            <person name="Ushijima S."/>
            <person name="Smith C.A."/>
            <person name="Ahrendt S."/>
            <person name="Andreopoulos W."/>
            <person name="He G."/>
            <person name="Labutti K."/>
            <person name="Lipzen A."/>
            <person name="Ng V."/>
            <person name="Riley R."/>
            <person name="Sandor L."/>
            <person name="Barry K."/>
            <person name="Martinez A.T."/>
            <person name="Xiao Y."/>
            <person name="Gibbons J.G."/>
            <person name="Terashima K."/>
            <person name="Grigoriev I.V."/>
            <person name="Hibbett D.S."/>
        </authorList>
    </citation>
    <scope>NUCLEOTIDE SEQUENCE</scope>
    <source>
        <strain evidence="3">JLM2183</strain>
    </source>
</reference>
<sequence length="687" mass="71815">MFFTRRGLGFALPTVHVLLWTMNVCVGAPLPHRPRTAVDYPRTAIRSSTLPLSTRDNSNSTTPSNGTASLTPTIRDDMASVLKLIAPDAESRFVNINLPTAFGANDPVQSNKDLSQLVDRVFLPGQAKSGNQGWVNTYIQCLIDVANTLPSVDNQTVLINDYFDVMRALAPEQAKLVEAYTAAKNESTTNIGVQLSSGQLVDALTMRTVDEWAAGVFNGSGSSGESLSGFDAKDYKNYITLNASYTNILPKYNKLETANKIASEGWLLRQMINQSPAIFNLSMIISGDPSSSSAEYSAAWSATIINSTSVAVSNVTVGDNLENNLHDGTNSDTIYATSINSEAPSPTPTGTSTSPEQATKSSTATTLASAATPAMTTSGSARRSRIKRNIKLTGSRIQRRALAASNALLLAASASSNSTNDSGTNTVSHTKSASMGMKEASLPGMKEVASASNFAAESDIPSDVSFGPLSSTSTQTSVSSSSTSVTGVPNVNASDPLSSVPAVSLQTTSSLFAMSLQEGAWSNNRVEFLQFIADHHPETYVKYFGNGTAGDGSIGRHWTHIFLLVTVKANSSEIEESQVVGMVYDVLPGLTTPSASADLDSGDVDSGSVDKGYEGSTGDKGSNGSNGTAGQKKQGDNDDTSDTTSVGPNNGGTATSNDQASSNSDDDKKKDSGGDQSSGSSGSKRST</sequence>